<keyword evidence="3" id="KW-0378">Hydrolase</keyword>
<dbReference type="PANTHER" id="PTHR43390">
    <property type="entry name" value="SIGNAL PEPTIDASE I"/>
    <property type="match status" value="1"/>
</dbReference>
<dbReference type="PANTHER" id="PTHR43390:SF1">
    <property type="entry name" value="CHLOROPLAST PROCESSING PEPTIDASE"/>
    <property type="match status" value="1"/>
</dbReference>
<dbReference type="InterPro" id="IPR036286">
    <property type="entry name" value="LexA/Signal_pep-like_sf"/>
</dbReference>
<dbReference type="EC" id="3.4.21.89" evidence="3"/>
<reference evidence="7" key="1">
    <citation type="submission" date="2017-09" db="EMBL/GenBank/DDBJ databases">
        <title>FDA dAtabase for Regulatory Grade micrObial Sequences (FDA-ARGOS): Supporting development and validation of Infectious Disease Dx tests.</title>
        <authorList>
            <person name="Minogue T."/>
            <person name="Wolcott M."/>
            <person name="Wasieloski L."/>
            <person name="Aguilar W."/>
            <person name="Moore D."/>
            <person name="Tallon L."/>
            <person name="Sadzewicz L."/>
            <person name="Ott S."/>
            <person name="Zhao X."/>
            <person name="Nagaraj S."/>
            <person name="Vavikolanu K."/>
            <person name="Aluvathingal J."/>
            <person name="Nadendla S."/>
            <person name="Sichtig H."/>
        </authorList>
    </citation>
    <scope>NUCLEOTIDE SEQUENCE [LARGE SCALE GENOMIC DNA]</scope>
    <source>
        <strain evidence="7">FDAARGOS_390</strain>
    </source>
</reference>
<comment type="caution">
    <text evidence="6">The sequence shown here is derived from an EMBL/GenBank/DDBJ whole genome shotgun (WGS) entry which is preliminary data.</text>
</comment>
<organism evidence="6 7">
    <name type="scientific">Burkholderia gladioli</name>
    <name type="common">Pseudomonas marginata</name>
    <name type="synonym">Phytomonas marginata</name>
    <dbReference type="NCBI Taxonomy" id="28095"/>
    <lineage>
        <taxon>Bacteria</taxon>
        <taxon>Pseudomonadati</taxon>
        <taxon>Pseudomonadota</taxon>
        <taxon>Betaproteobacteria</taxon>
        <taxon>Burkholderiales</taxon>
        <taxon>Burkholderiaceae</taxon>
        <taxon>Burkholderia</taxon>
    </lineage>
</organism>
<dbReference type="GO" id="GO:0016020">
    <property type="term" value="C:membrane"/>
    <property type="evidence" value="ECO:0007669"/>
    <property type="project" value="UniProtKB-SubCell"/>
</dbReference>
<dbReference type="GO" id="GO:0009003">
    <property type="term" value="F:signal peptidase activity"/>
    <property type="evidence" value="ECO:0007669"/>
    <property type="project" value="UniProtKB-EC"/>
</dbReference>
<evidence type="ECO:0000256" key="1">
    <source>
        <dbReference type="ARBA" id="ARBA00009370"/>
    </source>
</evidence>
<dbReference type="InterPro" id="IPR019533">
    <property type="entry name" value="Peptidase_S26"/>
</dbReference>
<dbReference type="Proteomes" id="UP000220629">
    <property type="component" value="Unassembled WGS sequence"/>
</dbReference>
<feature type="chain" id="PRO_5013264390" description="Signal peptidase I" evidence="4">
    <location>
        <begin position="22"/>
        <end position="164"/>
    </location>
</feature>
<evidence type="ECO:0000256" key="4">
    <source>
        <dbReference type="SAM" id="SignalP"/>
    </source>
</evidence>
<name>A0A2A7SA28_BURGA</name>
<evidence type="ECO:0000256" key="3">
    <source>
        <dbReference type="RuleBase" id="RU362042"/>
    </source>
</evidence>
<accession>A0A2A7SA28</accession>
<dbReference type="AlphaFoldDB" id="A0A2A7SA28"/>
<keyword evidence="4" id="KW-0732">Signal</keyword>
<sequence length="164" mass="18508">MKLRNLTLAVMTLTVMVAANVAVKRQWAPHIFYEAQAVACLPWDFYLPHKGAFSAIRRGDIVWFHAQGLGPRFKDGTPMAKLAAALPGDRILIRDSRLYVNGSYWGSLALGERVLHEPMGYWDREFTIGPGELFVLGTEPRSFDSRYWGVIHENQVEGTLSVLF</sequence>
<dbReference type="GO" id="GO:0006465">
    <property type="term" value="P:signal peptide processing"/>
    <property type="evidence" value="ECO:0007669"/>
    <property type="project" value="InterPro"/>
</dbReference>
<dbReference type="NCBIfam" id="TIGR02227">
    <property type="entry name" value="sigpep_I_bact"/>
    <property type="match status" value="1"/>
</dbReference>
<feature type="signal peptide" evidence="4">
    <location>
        <begin position="1"/>
        <end position="21"/>
    </location>
</feature>
<dbReference type="SUPFAM" id="SSF51306">
    <property type="entry name" value="LexA/Signal peptidase"/>
    <property type="match status" value="1"/>
</dbReference>
<proteinExistence type="inferred from homology"/>
<comment type="catalytic activity">
    <reaction evidence="3">
        <text>Cleavage of hydrophobic, N-terminal signal or leader sequences from secreted and periplasmic proteins.</text>
        <dbReference type="EC" id="3.4.21.89"/>
    </reaction>
</comment>
<feature type="domain" description="Peptidase S26" evidence="5">
    <location>
        <begin position="47"/>
        <end position="162"/>
    </location>
</feature>
<dbReference type="Gene3D" id="2.10.109.10">
    <property type="entry name" value="Umud Fragment, subunit A"/>
    <property type="match status" value="1"/>
</dbReference>
<evidence type="ECO:0000259" key="5">
    <source>
        <dbReference type="Pfam" id="PF10502"/>
    </source>
</evidence>
<dbReference type="InterPro" id="IPR000223">
    <property type="entry name" value="Pept_S26A_signal_pept_1"/>
</dbReference>
<evidence type="ECO:0000256" key="2">
    <source>
        <dbReference type="ARBA" id="ARBA00019232"/>
    </source>
</evidence>
<protein>
    <recommendedName>
        <fullName evidence="2 3">Signal peptidase I</fullName>
        <ecNumber evidence="3">3.4.21.89</ecNumber>
    </recommendedName>
</protein>
<dbReference type="GO" id="GO:0004252">
    <property type="term" value="F:serine-type endopeptidase activity"/>
    <property type="evidence" value="ECO:0007669"/>
    <property type="project" value="InterPro"/>
</dbReference>
<comment type="similarity">
    <text evidence="1 3">Belongs to the peptidase S26 family.</text>
</comment>
<evidence type="ECO:0000313" key="7">
    <source>
        <dbReference type="Proteomes" id="UP000220629"/>
    </source>
</evidence>
<keyword evidence="3" id="KW-0645">Protease</keyword>
<comment type="subcellular location">
    <subcellularLocation>
        <location evidence="3">Membrane</location>
        <topology evidence="3">Single-pass type II membrane protein</topology>
    </subcellularLocation>
</comment>
<evidence type="ECO:0000313" key="6">
    <source>
        <dbReference type="EMBL" id="PEH40507.1"/>
    </source>
</evidence>
<dbReference type="EMBL" id="PDDY01000003">
    <property type="protein sequence ID" value="PEH40507.1"/>
    <property type="molecule type" value="Genomic_DNA"/>
</dbReference>
<dbReference type="Pfam" id="PF10502">
    <property type="entry name" value="Peptidase_S26"/>
    <property type="match status" value="1"/>
</dbReference>
<gene>
    <name evidence="6" type="primary">lepB</name>
    <name evidence="6" type="ORF">CRM94_17095</name>
</gene>